<dbReference type="InterPro" id="IPR036976">
    <property type="entry name" value="RimM_N_sf"/>
</dbReference>
<comment type="function">
    <text evidence="5">An accessory protein needed during the final step in the assembly of 30S ribosomal subunit, possibly for assembly of the head region. Essential for efficient processing of 16S rRNA. May be needed both before and after RbfA during the maturation of 16S rRNA. It has affinity for free ribosomal 30S subunits but not for 70S ribosomes.</text>
</comment>
<dbReference type="InterPro" id="IPR002676">
    <property type="entry name" value="RimM_N"/>
</dbReference>
<evidence type="ECO:0000256" key="3">
    <source>
        <dbReference type="ARBA" id="ARBA00022552"/>
    </source>
</evidence>
<dbReference type="Pfam" id="PF24986">
    <property type="entry name" value="PRC_RimM"/>
    <property type="match status" value="1"/>
</dbReference>
<dbReference type="InterPro" id="IPR056792">
    <property type="entry name" value="PRC_RimM"/>
</dbReference>
<comment type="caution">
    <text evidence="8">The sequence shown here is derived from an EMBL/GenBank/DDBJ whole genome shotgun (WGS) entry which is preliminary data.</text>
</comment>
<keyword evidence="1 5" id="KW-0963">Cytoplasm</keyword>
<dbReference type="Gene3D" id="2.30.30.240">
    <property type="entry name" value="PRC-barrel domain"/>
    <property type="match status" value="1"/>
</dbReference>
<dbReference type="EMBL" id="JBHSDC010000016">
    <property type="protein sequence ID" value="MFC4232047.1"/>
    <property type="molecule type" value="Genomic_DNA"/>
</dbReference>
<dbReference type="InterPro" id="IPR011961">
    <property type="entry name" value="RimM"/>
</dbReference>
<feature type="domain" description="RimM N-terminal" evidence="6">
    <location>
        <begin position="7"/>
        <end position="87"/>
    </location>
</feature>
<dbReference type="SUPFAM" id="SSF50346">
    <property type="entry name" value="PRC-barrel domain"/>
    <property type="match status" value="1"/>
</dbReference>
<dbReference type="InterPro" id="IPR009000">
    <property type="entry name" value="Transl_B-barrel_sf"/>
</dbReference>
<dbReference type="PANTHER" id="PTHR33692:SF1">
    <property type="entry name" value="RIBOSOME MATURATION FACTOR RIMM"/>
    <property type="match status" value="1"/>
</dbReference>
<protein>
    <recommendedName>
        <fullName evidence="5">Ribosome maturation factor RimM</fullName>
    </recommendedName>
</protein>
<evidence type="ECO:0000313" key="9">
    <source>
        <dbReference type="Proteomes" id="UP001595906"/>
    </source>
</evidence>
<dbReference type="RefSeq" id="WP_379013744.1">
    <property type="nucleotide sequence ID" value="NZ_JBHSDC010000016.1"/>
</dbReference>
<keyword evidence="9" id="KW-1185">Reference proteome</keyword>
<evidence type="ECO:0000259" key="7">
    <source>
        <dbReference type="Pfam" id="PF24986"/>
    </source>
</evidence>
<keyword evidence="4 5" id="KW-0143">Chaperone</keyword>
<sequence>MTEYINIGKIVAPFGLKGEFILKHGLAKKLVLKNVEAIFIEEVKDSYLPYFLVASKAKSHDETYIEVEGVITKEQAQKLVQKQVWLLDADFRRLAGDASPISLLGFTIFDDGTAIGVIDEVIEQPHQVLLQINYNGNEALIPLHEETIDRIDRKAKEVHLFLPDGLLDIYQ</sequence>
<dbReference type="SUPFAM" id="SSF50447">
    <property type="entry name" value="Translation proteins"/>
    <property type="match status" value="1"/>
</dbReference>
<evidence type="ECO:0000256" key="2">
    <source>
        <dbReference type="ARBA" id="ARBA00022517"/>
    </source>
</evidence>
<comment type="similarity">
    <text evidence="5">Belongs to the RimM family.</text>
</comment>
<evidence type="ECO:0000256" key="5">
    <source>
        <dbReference type="HAMAP-Rule" id="MF_00014"/>
    </source>
</evidence>
<gene>
    <name evidence="5" type="primary">rimM</name>
    <name evidence="8" type="ORF">ACFOW1_09100</name>
</gene>
<accession>A0ABV8PVM9</accession>
<evidence type="ECO:0000313" key="8">
    <source>
        <dbReference type="EMBL" id="MFC4232047.1"/>
    </source>
</evidence>
<dbReference type="InterPro" id="IPR011033">
    <property type="entry name" value="PRC_barrel-like_sf"/>
</dbReference>
<reference evidence="9" key="1">
    <citation type="journal article" date="2019" name="Int. J. Syst. Evol. Microbiol.">
        <title>The Global Catalogue of Microorganisms (GCM) 10K type strain sequencing project: providing services to taxonomists for standard genome sequencing and annotation.</title>
        <authorList>
            <consortium name="The Broad Institute Genomics Platform"/>
            <consortium name="The Broad Institute Genome Sequencing Center for Infectious Disease"/>
            <person name="Wu L."/>
            <person name="Ma J."/>
        </authorList>
    </citation>
    <scope>NUCLEOTIDE SEQUENCE [LARGE SCALE GENOMIC DNA]</scope>
    <source>
        <strain evidence="9">CECT 8010</strain>
    </source>
</reference>
<dbReference type="Proteomes" id="UP001595906">
    <property type="component" value="Unassembled WGS sequence"/>
</dbReference>
<name>A0ABV8PVM9_9BACT</name>
<evidence type="ECO:0000256" key="4">
    <source>
        <dbReference type="ARBA" id="ARBA00023186"/>
    </source>
</evidence>
<organism evidence="8 9">
    <name type="scientific">Parasediminibacterium paludis</name>
    <dbReference type="NCBI Taxonomy" id="908966"/>
    <lineage>
        <taxon>Bacteria</taxon>
        <taxon>Pseudomonadati</taxon>
        <taxon>Bacteroidota</taxon>
        <taxon>Chitinophagia</taxon>
        <taxon>Chitinophagales</taxon>
        <taxon>Chitinophagaceae</taxon>
        <taxon>Parasediminibacterium</taxon>
    </lineage>
</organism>
<dbReference type="HAMAP" id="MF_00014">
    <property type="entry name" value="Ribosome_mat_RimM"/>
    <property type="match status" value="1"/>
</dbReference>
<comment type="subcellular location">
    <subcellularLocation>
        <location evidence="5">Cytoplasm</location>
    </subcellularLocation>
</comment>
<keyword evidence="2 5" id="KW-0690">Ribosome biogenesis</keyword>
<evidence type="ECO:0000259" key="6">
    <source>
        <dbReference type="Pfam" id="PF01782"/>
    </source>
</evidence>
<keyword evidence="3 5" id="KW-0698">rRNA processing</keyword>
<proteinExistence type="inferred from homology"/>
<dbReference type="Pfam" id="PF01782">
    <property type="entry name" value="RimM"/>
    <property type="match status" value="1"/>
</dbReference>
<evidence type="ECO:0000256" key="1">
    <source>
        <dbReference type="ARBA" id="ARBA00022490"/>
    </source>
</evidence>
<feature type="domain" description="Ribosome maturation factor RimM PRC barrel" evidence="7">
    <location>
        <begin position="102"/>
        <end position="166"/>
    </location>
</feature>
<comment type="domain">
    <text evidence="5">The PRC barrel domain binds ribosomal protein uS19.</text>
</comment>
<dbReference type="Gene3D" id="2.40.30.60">
    <property type="entry name" value="RimM"/>
    <property type="match status" value="1"/>
</dbReference>
<dbReference type="PANTHER" id="PTHR33692">
    <property type="entry name" value="RIBOSOME MATURATION FACTOR RIMM"/>
    <property type="match status" value="1"/>
</dbReference>
<comment type="subunit">
    <text evidence="5">Binds ribosomal protein uS19.</text>
</comment>